<evidence type="ECO:0000313" key="3">
    <source>
        <dbReference type="Proteomes" id="UP000027284"/>
    </source>
</evidence>
<organism evidence="2 3">
    <name type="scientific">Thermoanaerobaculum aquaticum</name>
    <dbReference type="NCBI Taxonomy" id="1312852"/>
    <lineage>
        <taxon>Bacteria</taxon>
        <taxon>Pseudomonadati</taxon>
        <taxon>Acidobacteriota</taxon>
        <taxon>Thermoanaerobaculia</taxon>
        <taxon>Thermoanaerobaculales</taxon>
        <taxon>Thermoanaerobaculaceae</taxon>
        <taxon>Thermoanaerobaculum</taxon>
    </lineage>
</organism>
<evidence type="ECO:0000259" key="1">
    <source>
        <dbReference type="Pfam" id="PF12867"/>
    </source>
</evidence>
<dbReference type="Pfam" id="PF12867">
    <property type="entry name" value="DinB_2"/>
    <property type="match status" value="1"/>
</dbReference>
<dbReference type="InterPro" id="IPR024775">
    <property type="entry name" value="DinB-like"/>
</dbReference>
<keyword evidence="3" id="KW-1185">Reference proteome</keyword>
<proteinExistence type="predicted"/>
<feature type="domain" description="DinB-like" evidence="1">
    <location>
        <begin position="29"/>
        <end position="151"/>
    </location>
</feature>
<sequence length="161" mass="18325">MSQEDPSLALLLALLDQAYDHRSWHGPNLLGSLRGVSWKRALERPGPQRHCIWEIVLHCAYWKYVALRKLPPGMKRGSFLLKPANWPHLPAAPTPEDWEAAKACLHVYHESLRRRALALEPHDLQARAGEWSVWQTLSGVAAHDLYHAGQIQLLKKLTARV</sequence>
<name>A0A062Y078_9BACT</name>
<dbReference type="InterPro" id="IPR034660">
    <property type="entry name" value="DinB/YfiT-like"/>
</dbReference>
<protein>
    <recommendedName>
        <fullName evidence="1">DinB-like domain-containing protein</fullName>
    </recommendedName>
</protein>
<reference evidence="2 3" key="1">
    <citation type="submission" date="2014-04" db="EMBL/GenBank/DDBJ databases">
        <title>The Genome Sequence of Thermoanaerobaculum aquaticum MP-01, The First Cultivated Group 23 Acidobacterium.</title>
        <authorList>
            <person name="Stamps B.W."/>
            <person name="Losey N.A."/>
            <person name="Lawson P.A."/>
            <person name="Stevenson B.S."/>
        </authorList>
    </citation>
    <scope>NUCLEOTIDE SEQUENCE [LARGE SCALE GENOMIC DNA]</scope>
    <source>
        <strain evidence="2 3">MP-01</strain>
    </source>
</reference>
<dbReference type="RefSeq" id="WP_038049046.1">
    <property type="nucleotide sequence ID" value="NZ_JMFG01000017.1"/>
</dbReference>
<dbReference type="AlphaFoldDB" id="A0A062Y078"/>
<dbReference type="OrthoDB" id="9798830at2"/>
<dbReference type="Proteomes" id="UP000027284">
    <property type="component" value="Unassembled WGS sequence"/>
</dbReference>
<dbReference type="Gene3D" id="1.20.120.450">
    <property type="entry name" value="dinb family like domain"/>
    <property type="match status" value="1"/>
</dbReference>
<dbReference type="SUPFAM" id="SSF109854">
    <property type="entry name" value="DinB/YfiT-like putative metalloenzymes"/>
    <property type="match status" value="1"/>
</dbReference>
<dbReference type="STRING" id="1312852.EG19_02875"/>
<accession>A0A062Y078</accession>
<gene>
    <name evidence="2" type="ORF">EG19_02875</name>
</gene>
<dbReference type="EMBL" id="JMFG01000017">
    <property type="protein sequence ID" value="KDA53776.1"/>
    <property type="molecule type" value="Genomic_DNA"/>
</dbReference>
<comment type="caution">
    <text evidence="2">The sequence shown here is derived from an EMBL/GenBank/DDBJ whole genome shotgun (WGS) entry which is preliminary data.</text>
</comment>
<evidence type="ECO:0000313" key="2">
    <source>
        <dbReference type="EMBL" id="KDA53776.1"/>
    </source>
</evidence>